<dbReference type="EMBL" id="LPWD01000012">
    <property type="protein sequence ID" value="ODS04110.1"/>
    <property type="molecule type" value="Genomic_DNA"/>
</dbReference>
<accession>A0A1E3WEE2</accession>
<keyword evidence="2" id="KW-0472">Membrane</keyword>
<evidence type="ECO:0000313" key="4">
    <source>
        <dbReference type="Proteomes" id="UP000095042"/>
    </source>
</evidence>
<evidence type="ECO:0000256" key="1">
    <source>
        <dbReference type="SAM" id="MobiDB-lite"/>
    </source>
</evidence>
<name>A0A1E3WEE2_9HYPH</name>
<protein>
    <submittedName>
        <fullName evidence="3">Uncharacterized protein</fullName>
    </submittedName>
</protein>
<feature type="transmembrane region" description="Helical" evidence="2">
    <location>
        <begin position="73"/>
        <end position="91"/>
    </location>
</feature>
<feature type="transmembrane region" description="Helical" evidence="2">
    <location>
        <begin position="111"/>
        <end position="129"/>
    </location>
</feature>
<keyword evidence="2" id="KW-1133">Transmembrane helix</keyword>
<gene>
    <name evidence="3" type="ORF">AUC71_05785</name>
</gene>
<feature type="compositionally biased region" description="Low complexity" evidence="1">
    <location>
        <begin position="150"/>
        <end position="166"/>
    </location>
</feature>
<evidence type="ECO:0000256" key="2">
    <source>
        <dbReference type="SAM" id="Phobius"/>
    </source>
</evidence>
<keyword evidence="2" id="KW-0812">Transmembrane</keyword>
<keyword evidence="4" id="KW-1185">Reference proteome</keyword>
<organism evidence="3 4">
    <name type="scientific">Methyloceanibacter marginalis</name>
    <dbReference type="NCBI Taxonomy" id="1774971"/>
    <lineage>
        <taxon>Bacteria</taxon>
        <taxon>Pseudomonadati</taxon>
        <taxon>Pseudomonadota</taxon>
        <taxon>Alphaproteobacteria</taxon>
        <taxon>Hyphomicrobiales</taxon>
        <taxon>Hyphomicrobiaceae</taxon>
        <taxon>Methyloceanibacter</taxon>
    </lineage>
</organism>
<reference evidence="3 4" key="1">
    <citation type="journal article" date="2016" name="Environ. Microbiol.">
        <title>New Methyloceanibacter diversity from North Sea sediments includes methanotroph containing solely the soluble methane monooxygenase.</title>
        <authorList>
            <person name="Vekeman B."/>
            <person name="Kerckhof F.M."/>
            <person name="Cremers G."/>
            <person name="de Vos P."/>
            <person name="Vandamme P."/>
            <person name="Boon N."/>
            <person name="Op den Camp H.J."/>
            <person name="Heylen K."/>
        </authorList>
    </citation>
    <scope>NUCLEOTIDE SEQUENCE [LARGE SCALE GENOMIC DNA]</scope>
    <source>
        <strain evidence="3 4">R-67177</strain>
    </source>
</reference>
<evidence type="ECO:0000313" key="3">
    <source>
        <dbReference type="EMBL" id="ODS04110.1"/>
    </source>
</evidence>
<feature type="transmembrane region" description="Helical" evidence="2">
    <location>
        <begin position="41"/>
        <end position="61"/>
    </location>
</feature>
<dbReference type="AlphaFoldDB" id="A0A1E3WEE2"/>
<dbReference type="Proteomes" id="UP000095042">
    <property type="component" value="Unassembled WGS sequence"/>
</dbReference>
<comment type="caution">
    <text evidence="3">The sequence shown here is derived from an EMBL/GenBank/DDBJ whole genome shotgun (WGS) entry which is preliminary data.</text>
</comment>
<proteinExistence type="predicted"/>
<feature type="region of interest" description="Disordered" evidence="1">
    <location>
        <begin position="139"/>
        <end position="176"/>
    </location>
</feature>
<sequence length="176" mass="18329">MRRGAPIATSTAPGLTGALVLFGLALLYAKRGPALSIFAQAIALIMLAQVLIVVAGHVYGVDTSNYPFPFTPLTAYGAASVVLLAVGFIAASPERGIAAAIVEQSPAGEMLRRLLPGILVLPLVIGWFVRQAELRASTTAPRPLPSSPWRASSCSPCSPGPRSAPSDAPTSNVRWR</sequence>
<feature type="transmembrane region" description="Helical" evidence="2">
    <location>
        <begin position="12"/>
        <end position="29"/>
    </location>
</feature>